<evidence type="ECO:0000256" key="1">
    <source>
        <dbReference type="SAM" id="Phobius"/>
    </source>
</evidence>
<sequence>MPDDLLRHVIGPTPYSAWWLWTAVALTAALVLWYVGVFVLTKPGRRLRDVPLVGAARDVAIRHRAVRAVREIGDRYRGGELEAAPAAAAVSREVRRFLNRVTGAPAEYMQLADIPRSEIAAAATLLENLVDVQFNAASELDVARVGRDAEELIRSWT</sequence>
<dbReference type="Proteomes" id="UP000320095">
    <property type="component" value="Unassembled WGS sequence"/>
</dbReference>
<name>A0A502DK16_9MYCO</name>
<feature type="transmembrane region" description="Helical" evidence="1">
    <location>
        <begin position="20"/>
        <end position="40"/>
    </location>
</feature>
<dbReference type="EMBL" id="RCZG01000027">
    <property type="protein sequence ID" value="TPG25563.1"/>
    <property type="molecule type" value="Genomic_DNA"/>
</dbReference>
<accession>A0A502DK16</accession>
<keyword evidence="1" id="KW-1133">Transmembrane helix</keyword>
<evidence type="ECO:0000313" key="3">
    <source>
        <dbReference type="Proteomes" id="UP000320095"/>
    </source>
</evidence>
<dbReference type="OrthoDB" id="4639836at2"/>
<dbReference type="AlphaFoldDB" id="A0A502DK16"/>
<keyword evidence="1" id="KW-0812">Transmembrane</keyword>
<organism evidence="2 3">
    <name type="scientific">Mycolicibacterium hodleri</name>
    <dbReference type="NCBI Taxonomy" id="49897"/>
    <lineage>
        <taxon>Bacteria</taxon>
        <taxon>Bacillati</taxon>
        <taxon>Actinomycetota</taxon>
        <taxon>Actinomycetes</taxon>
        <taxon>Mycobacteriales</taxon>
        <taxon>Mycobacteriaceae</taxon>
        <taxon>Mycolicibacterium</taxon>
    </lineage>
</organism>
<protein>
    <recommendedName>
        <fullName evidence="4">DUF4129 domain-containing protein</fullName>
    </recommendedName>
</protein>
<keyword evidence="3" id="KW-1185">Reference proteome</keyword>
<proteinExistence type="predicted"/>
<evidence type="ECO:0008006" key="4">
    <source>
        <dbReference type="Google" id="ProtNLM"/>
    </source>
</evidence>
<comment type="caution">
    <text evidence="2">The sequence shown here is derived from an EMBL/GenBank/DDBJ whole genome shotgun (WGS) entry which is preliminary data.</text>
</comment>
<gene>
    <name evidence="2" type="ORF">EAH80_30505</name>
</gene>
<keyword evidence="1" id="KW-0472">Membrane</keyword>
<reference evidence="2 3" key="1">
    <citation type="journal article" date="2019" name="Environ. Microbiol.">
        <title>Species interactions and distinct microbial communities in high Arctic permafrost affected cryosols are associated with the CH4 and CO2 gas fluxes.</title>
        <authorList>
            <person name="Altshuler I."/>
            <person name="Hamel J."/>
            <person name="Turney S."/>
            <person name="Magnuson E."/>
            <person name="Levesque R."/>
            <person name="Greer C."/>
            <person name="Whyte L.G."/>
        </authorList>
    </citation>
    <scope>NUCLEOTIDE SEQUENCE [LARGE SCALE GENOMIC DNA]</scope>
    <source>
        <strain evidence="2 3">S5.20</strain>
    </source>
</reference>
<evidence type="ECO:0000313" key="2">
    <source>
        <dbReference type="EMBL" id="TPG25563.1"/>
    </source>
</evidence>